<dbReference type="EMBL" id="PFBA01000032">
    <property type="protein sequence ID" value="PIT92174.1"/>
    <property type="molecule type" value="Genomic_DNA"/>
</dbReference>
<dbReference type="SMART" id="SM00642">
    <property type="entry name" value="Aamy"/>
    <property type="match status" value="1"/>
</dbReference>
<dbReference type="SUPFAM" id="SSF51011">
    <property type="entry name" value="Glycosyl hydrolase domain"/>
    <property type="match status" value="1"/>
</dbReference>
<dbReference type="CDD" id="cd11331">
    <property type="entry name" value="AmyAc_OligoGlu_like"/>
    <property type="match status" value="1"/>
</dbReference>
<name>A0A2M6WHH1_9BACT</name>
<proteinExistence type="inferred from homology"/>
<evidence type="ECO:0000259" key="4">
    <source>
        <dbReference type="SMART" id="SM00642"/>
    </source>
</evidence>
<keyword evidence="2" id="KW-0378">Hydrolase</keyword>
<dbReference type="InterPro" id="IPR045857">
    <property type="entry name" value="O16G_dom_2"/>
</dbReference>
<dbReference type="GO" id="GO:0009313">
    <property type="term" value="P:oligosaccharide catabolic process"/>
    <property type="evidence" value="ECO:0007669"/>
    <property type="project" value="TreeGrafter"/>
</dbReference>
<evidence type="ECO:0000313" key="5">
    <source>
        <dbReference type="EMBL" id="PIT92174.1"/>
    </source>
</evidence>
<dbReference type="Proteomes" id="UP000228635">
    <property type="component" value="Unassembled WGS sequence"/>
</dbReference>
<feature type="domain" description="Glycosyl hydrolase family 13 catalytic" evidence="4">
    <location>
        <begin position="14"/>
        <end position="401"/>
    </location>
</feature>
<dbReference type="AlphaFoldDB" id="A0A2M6WHH1"/>
<dbReference type="InterPro" id="IPR017853">
    <property type="entry name" value="GH"/>
</dbReference>
<dbReference type="InterPro" id="IPR006047">
    <property type="entry name" value="GH13_cat_dom"/>
</dbReference>
<dbReference type="GO" id="GO:0004556">
    <property type="term" value="F:alpha-amylase activity"/>
    <property type="evidence" value="ECO:0007669"/>
    <property type="project" value="TreeGrafter"/>
</dbReference>
<dbReference type="PANTHER" id="PTHR10357">
    <property type="entry name" value="ALPHA-AMYLASE FAMILY MEMBER"/>
    <property type="match status" value="1"/>
</dbReference>
<comment type="similarity">
    <text evidence="1">Belongs to the glycosyl hydrolase 13 family.</text>
</comment>
<dbReference type="SUPFAM" id="SSF51445">
    <property type="entry name" value="(Trans)glycosidases"/>
    <property type="match status" value="1"/>
</dbReference>
<keyword evidence="3" id="KW-0326">Glycosidase</keyword>
<evidence type="ECO:0000256" key="3">
    <source>
        <dbReference type="ARBA" id="ARBA00023295"/>
    </source>
</evidence>
<dbReference type="Pfam" id="PF00128">
    <property type="entry name" value="Alpha-amylase"/>
    <property type="match status" value="1"/>
</dbReference>
<dbReference type="Gene3D" id="3.20.20.80">
    <property type="entry name" value="Glycosidases"/>
    <property type="match status" value="1"/>
</dbReference>
<comment type="caution">
    <text evidence="5">The sequence shown here is derived from an EMBL/GenBank/DDBJ whole genome shotgun (WGS) entry which is preliminary data.</text>
</comment>
<reference evidence="6" key="1">
    <citation type="submission" date="2017-09" db="EMBL/GenBank/DDBJ databases">
        <title>Depth-based differentiation of microbial function through sediment-hosted aquifers and enrichment of novel symbionts in the deep terrestrial subsurface.</title>
        <authorList>
            <person name="Probst A.J."/>
            <person name="Ladd B."/>
            <person name="Jarett J.K."/>
            <person name="Geller-Mcgrath D.E."/>
            <person name="Sieber C.M.K."/>
            <person name="Emerson J.B."/>
            <person name="Anantharaman K."/>
            <person name="Thomas B.C."/>
            <person name="Malmstrom R."/>
            <person name="Stieglmeier M."/>
            <person name="Klingl A."/>
            <person name="Woyke T."/>
            <person name="Ryan C.M."/>
            <person name="Banfield J.F."/>
        </authorList>
    </citation>
    <scope>NUCLEOTIDE SEQUENCE [LARGE SCALE GENOMIC DNA]</scope>
</reference>
<sequence>MQRKMWWRKAIVYQIYPLSFMDSNGDGKGDLEGIISKLDYLNDGTEDSLGVDAIWLSPIYKSPMKDFGYDISNYRDIAPDFGNLEIFDKFVEEAHRRNIKVIMDFVANHTSSEHPWFKESRSSKDNPKRDWYMWRDPKPDGSPPNNWISVFNGSAWTKDEATGQYYLHQFLTDQPDLNWRNQEVIEEMNKVLEFWLHRGVDGFRTDAIYELIEDEEFRDDPPNPNYVPGRDNSYDSVLHIYSRGRPELFEKTNNFCKLLEEHQGTFMVSEAYLDIPQMMKMYHACDNRLHAPFNFNLMNMPWRAQDYKKFIDDFEKKINEDAEGDWPNYVFGNHDRSRLASRIGKERTHVAAMLLLTLRGMPFIYYGEEIGMEDKKIEATKICDPWEVSCPGLGLGRDPERTPMQWTGDQNAGFTTGMPWLPIGDNYETHNVETESRDSSSTLMLYKRLIHLRKKSHALIEGVYQSINQHNEKIFAYTRESEKEKFLIVLNFTSEEQATSFDIGKATMLISTYLDQKEGGEVEMNTFILRPNEGVLLRIEKNERVAT</sequence>
<evidence type="ECO:0000256" key="1">
    <source>
        <dbReference type="ARBA" id="ARBA00008061"/>
    </source>
</evidence>
<evidence type="ECO:0000313" key="6">
    <source>
        <dbReference type="Proteomes" id="UP000228635"/>
    </source>
</evidence>
<dbReference type="Gene3D" id="2.60.40.1180">
    <property type="entry name" value="Golgi alpha-mannosidase II"/>
    <property type="match status" value="1"/>
</dbReference>
<dbReference type="FunFam" id="3.90.400.10:FF:000002">
    <property type="entry name" value="Sucrose isomerase"/>
    <property type="match status" value="1"/>
</dbReference>
<dbReference type="InterPro" id="IPR032091">
    <property type="entry name" value="Malt_amylase-like_C"/>
</dbReference>
<protein>
    <submittedName>
        <fullName evidence="5">Alpha-amylase</fullName>
    </submittedName>
</protein>
<dbReference type="PANTHER" id="PTHR10357:SF179">
    <property type="entry name" value="NEUTRAL AND BASIC AMINO ACID TRANSPORT PROTEIN RBAT"/>
    <property type="match status" value="1"/>
</dbReference>
<dbReference type="Gene3D" id="3.90.400.10">
    <property type="entry name" value="Oligo-1,6-glucosidase, Domain 2"/>
    <property type="match status" value="1"/>
</dbReference>
<gene>
    <name evidence="5" type="ORF">COU08_03765</name>
</gene>
<organism evidence="5 6">
    <name type="scientific">Candidatus Harrisonbacteria bacterium CG10_big_fil_rev_8_21_14_0_10_42_17</name>
    <dbReference type="NCBI Taxonomy" id="1974584"/>
    <lineage>
        <taxon>Bacteria</taxon>
        <taxon>Candidatus Harrisoniibacteriota</taxon>
    </lineage>
</organism>
<dbReference type="InterPro" id="IPR013780">
    <property type="entry name" value="Glyco_hydro_b"/>
</dbReference>
<dbReference type="Pfam" id="PF16657">
    <property type="entry name" value="Malt_amylase_C"/>
    <property type="match status" value="1"/>
</dbReference>
<accession>A0A2M6WHH1</accession>
<evidence type="ECO:0000256" key="2">
    <source>
        <dbReference type="ARBA" id="ARBA00022801"/>
    </source>
</evidence>